<evidence type="ECO:0000256" key="1">
    <source>
        <dbReference type="SAM" id="Phobius"/>
    </source>
</evidence>
<proteinExistence type="predicted"/>
<organism evidence="2 3">
    <name type="scientific">Polaribacter porphyrae</name>
    <dbReference type="NCBI Taxonomy" id="1137780"/>
    <lineage>
        <taxon>Bacteria</taxon>
        <taxon>Pseudomonadati</taxon>
        <taxon>Bacteroidota</taxon>
        <taxon>Flavobacteriia</taxon>
        <taxon>Flavobacteriales</taxon>
        <taxon>Flavobacteriaceae</taxon>
    </lineage>
</organism>
<dbReference type="EMBL" id="MSCN01000001">
    <property type="protein sequence ID" value="PQJ80378.1"/>
    <property type="molecule type" value="Genomic_DNA"/>
</dbReference>
<dbReference type="RefSeq" id="WP_105016976.1">
    <property type="nucleotide sequence ID" value="NZ_MSCN01000001.1"/>
</dbReference>
<dbReference type="OrthoDB" id="1203191at2"/>
<dbReference type="Proteomes" id="UP000238882">
    <property type="component" value="Unassembled WGS sequence"/>
</dbReference>
<evidence type="ECO:0000313" key="2">
    <source>
        <dbReference type="EMBL" id="PQJ80378.1"/>
    </source>
</evidence>
<keyword evidence="1" id="KW-1133">Transmembrane helix</keyword>
<name>A0A2S7WS02_9FLAO</name>
<keyword evidence="1" id="KW-0472">Membrane</keyword>
<sequence>MSIIKNYYFLIFPSLVILFMYSLDKILNLNELWIKLLIAIPIAYLLSPRIKIIKKRYGKEKRLSWLFSKKIIYIKLKE</sequence>
<accession>A0A2S7WS02</accession>
<reference evidence="2 3" key="1">
    <citation type="submission" date="2016-12" db="EMBL/GenBank/DDBJ databases">
        <title>Trade-off between light-utilization and light-protection in marine flavobacteria.</title>
        <authorList>
            <person name="Kumagai Y."/>
            <person name="Yoshizawa S."/>
            <person name="Kogure K."/>
            <person name="Iwasaki W."/>
        </authorList>
    </citation>
    <scope>NUCLEOTIDE SEQUENCE [LARGE SCALE GENOMIC DNA]</scope>
    <source>
        <strain evidence="2 3">NBRC 108759</strain>
    </source>
</reference>
<feature type="transmembrane region" description="Helical" evidence="1">
    <location>
        <begin position="33"/>
        <end position="52"/>
    </location>
</feature>
<feature type="transmembrane region" description="Helical" evidence="1">
    <location>
        <begin position="7"/>
        <end position="27"/>
    </location>
</feature>
<keyword evidence="3" id="KW-1185">Reference proteome</keyword>
<comment type="caution">
    <text evidence="2">The sequence shown here is derived from an EMBL/GenBank/DDBJ whole genome shotgun (WGS) entry which is preliminary data.</text>
</comment>
<evidence type="ECO:0000313" key="3">
    <source>
        <dbReference type="Proteomes" id="UP000238882"/>
    </source>
</evidence>
<keyword evidence="1" id="KW-0812">Transmembrane</keyword>
<dbReference type="AlphaFoldDB" id="A0A2S7WS02"/>
<gene>
    <name evidence="2" type="ORF">BTO18_14865</name>
</gene>
<protein>
    <submittedName>
        <fullName evidence="2">Uncharacterized protein</fullName>
    </submittedName>
</protein>